<reference evidence="1" key="1">
    <citation type="journal article" date="2014" name="Front. Microbiol.">
        <title>High frequency of phylogenetically diverse reductive dehalogenase-homologous genes in deep subseafloor sedimentary metagenomes.</title>
        <authorList>
            <person name="Kawai M."/>
            <person name="Futagami T."/>
            <person name="Toyoda A."/>
            <person name="Takaki Y."/>
            <person name="Nishi S."/>
            <person name="Hori S."/>
            <person name="Arai W."/>
            <person name="Tsubouchi T."/>
            <person name="Morono Y."/>
            <person name="Uchiyama I."/>
            <person name="Ito T."/>
            <person name="Fujiyama A."/>
            <person name="Inagaki F."/>
            <person name="Takami H."/>
        </authorList>
    </citation>
    <scope>NUCLEOTIDE SEQUENCE</scope>
    <source>
        <strain evidence="1">Expedition CK06-06</strain>
    </source>
</reference>
<name>X1DGB5_9ZZZZ</name>
<sequence length="77" mass="9133">KFKSCMGWTIRFAELNNIPQKVQEHINWEKQFYTIIKVEFEDKTKLYEHIKNGVIITPELVEEINRPPPTGIDAFVQ</sequence>
<proteinExistence type="predicted"/>
<feature type="non-terminal residue" evidence="1">
    <location>
        <position position="1"/>
    </location>
</feature>
<dbReference type="AlphaFoldDB" id="X1DGB5"/>
<dbReference type="EMBL" id="BART01022363">
    <property type="protein sequence ID" value="GAG95446.1"/>
    <property type="molecule type" value="Genomic_DNA"/>
</dbReference>
<organism evidence="1">
    <name type="scientific">marine sediment metagenome</name>
    <dbReference type="NCBI Taxonomy" id="412755"/>
    <lineage>
        <taxon>unclassified sequences</taxon>
        <taxon>metagenomes</taxon>
        <taxon>ecological metagenomes</taxon>
    </lineage>
</organism>
<protein>
    <submittedName>
        <fullName evidence="1">Uncharacterized protein</fullName>
    </submittedName>
</protein>
<gene>
    <name evidence="1" type="ORF">S01H4_40951</name>
</gene>
<comment type="caution">
    <text evidence="1">The sequence shown here is derived from an EMBL/GenBank/DDBJ whole genome shotgun (WGS) entry which is preliminary data.</text>
</comment>
<evidence type="ECO:0000313" key="1">
    <source>
        <dbReference type="EMBL" id="GAG95446.1"/>
    </source>
</evidence>
<accession>X1DGB5</accession>